<name>A0A3A1UIW8_9BACL</name>
<proteinExistence type="predicted"/>
<dbReference type="AlphaFoldDB" id="A0A3A1UIW8"/>
<organism evidence="1 2">
    <name type="scientific">Paenibacillus nanensis</name>
    <dbReference type="NCBI Taxonomy" id="393251"/>
    <lineage>
        <taxon>Bacteria</taxon>
        <taxon>Bacillati</taxon>
        <taxon>Bacillota</taxon>
        <taxon>Bacilli</taxon>
        <taxon>Bacillales</taxon>
        <taxon>Paenibacillaceae</taxon>
        <taxon>Paenibacillus</taxon>
    </lineage>
</organism>
<protein>
    <submittedName>
        <fullName evidence="1">Uncharacterized protein</fullName>
    </submittedName>
</protein>
<dbReference type="EMBL" id="QXQA01000028">
    <property type="protein sequence ID" value="RIX46322.1"/>
    <property type="molecule type" value="Genomic_DNA"/>
</dbReference>
<gene>
    <name evidence="1" type="ORF">D3P08_26325</name>
</gene>
<evidence type="ECO:0000313" key="2">
    <source>
        <dbReference type="Proteomes" id="UP000266482"/>
    </source>
</evidence>
<dbReference type="RefSeq" id="WP_119603108.1">
    <property type="nucleotide sequence ID" value="NZ_QXQA01000028.1"/>
</dbReference>
<evidence type="ECO:0000313" key="1">
    <source>
        <dbReference type="EMBL" id="RIX46322.1"/>
    </source>
</evidence>
<reference evidence="1 2" key="1">
    <citation type="submission" date="2018-09" db="EMBL/GenBank/DDBJ databases">
        <title>Paenibacillus aracenensis nov. sp. isolated from a cave in southern Spain.</title>
        <authorList>
            <person name="Jurado V."/>
            <person name="Gutierrez-Patricio S."/>
            <person name="Gonzalez-Pimentel J.L."/>
            <person name="Miller A.Z."/>
            <person name="Laiz L."/>
            <person name="Saiz-Jimenez C."/>
        </authorList>
    </citation>
    <scope>NUCLEOTIDE SEQUENCE [LARGE SCALE GENOMIC DNA]</scope>
    <source>
        <strain evidence="1 2">DSM 22867</strain>
    </source>
</reference>
<keyword evidence="2" id="KW-1185">Reference proteome</keyword>
<comment type="caution">
    <text evidence="1">The sequence shown here is derived from an EMBL/GenBank/DDBJ whole genome shotgun (WGS) entry which is preliminary data.</text>
</comment>
<sequence length="87" mass="9975">MRQRGASDRCSGYFTIFEQLFRKGIFVSAMWNNELSGIAGISRRHAGFLHKPIQNINDADKAFLCPILLASMSKSFIIKEWCYIPIF</sequence>
<dbReference type="Proteomes" id="UP000266482">
    <property type="component" value="Unassembled WGS sequence"/>
</dbReference>
<accession>A0A3A1UIW8</accession>